<dbReference type="SUPFAM" id="SSF53335">
    <property type="entry name" value="S-adenosyl-L-methionine-dependent methyltransferases"/>
    <property type="match status" value="1"/>
</dbReference>
<dbReference type="Pfam" id="PF13847">
    <property type="entry name" value="Methyltransf_31"/>
    <property type="match status" value="1"/>
</dbReference>
<accession>A0A545UAW3</accession>
<evidence type="ECO:0000313" key="2">
    <source>
        <dbReference type="EMBL" id="TQV86605.1"/>
    </source>
</evidence>
<dbReference type="RefSeq" id="WP_142932529.1">
    <property type="nucleotide sequence ID" value="NZ_ML660166.1"/>
</dbReference>
<sequence>MNKNLSHWSNYWQGGNLTSLPQDFLENYDGEIASLWKSAFSLLSSPKSHILDLCTGNGAIALLAAKYSQANQLQMDITGVDAAKISKNSILSKYSHLEELLQAVNFIGECKVEDISLQSDRFDLITSQYGIEYCDWEQVAIQVCRLLKPGAHFVFISHASSTAILSTMEQEKEDYSLLQKAGVFSALAAYLEGRSSHRDMVRKIKKAFKKVNENFAKSQSELLAGVLGFMQKIIITDKGELDKHKDEIRFIYQQHIFAFARLQDVLGVSNKIKENPDWYLVFQEKGLNLVQQGEILQAGSHNAGNFYKFIKPE</sequence>
<evidence type="ECO:0000259" key="1">
    <source>
        <dbReference type="Pfam" id="PF13847"/>
    </source>
</evidence>
<keyword evidence="3" id="KW-1185">Reference proteome</keyword>
<reference evidence="2 3" key="1">
    <citation type="submission" date="2019-07" db="EMBL/GenBank/DDBJ databases">
        <title>Draft genome for Aliikangiella sp. M105.</title>
        <authorList>
            <person name="Wang G."/>
        </authorList>
    </citation>
    <scope>NUCLEOTIDE SEQUENCE [LARGE SCALE GENOMIC DNA]</scope>
    <source>
        <strain evidence="2 3">M105</strain>
    </source>
</reference>
<dbReference type="EMBL" id="VIKS01000010">
    <property type="protein sequence ID" value="TQV86605.1"/>
    <property type="molecule type" value="Genomic_DNA"/>
</dbReference>
<dbReference type="GO" id="GO:0032259">
    <property type="term" value="P:methylation"/>
    <property type="evidence" value="ECO:0007669"/>
    <property type="project" value="UniProtKB-KW"/>
</dbReference>
<dbReference type="AlphaFoldDB" id="A0A545UAW3"/>
<dbReference type="CDD" id="cd02440">
    <property type="entry name" value="AdoMet_MTases"/>
    <property type="match status" value="1"/>
</dbReference>
<comment type="caution">
    <text evidence="2">The sequence shown here is derived from an EMBL/GenBank/DDBJ whole genome shotgun (WGS) entry which is preliminary data.</text>
</comment>
<name>A0A545UAW3_9GAMM</name>
<protein>
    <submittedName>
        <fullName evidence="2">Class I SAM-dependent methyltransferase</fullName>
    </submittedName>
</protein>
<dbReference type="OrthoDB" id="5974463at2"/>
<dbReference type="GO" id="GO:0008168">
    <property type="term" value="F:methyltransferase activity"/>
    <property type="evidence" value="ECO:0007669"/>
    <property type="project" value="UniProtKB-KW"/>
</dbReference>
<keyword evidence="2" id="KW-0489">Methyltransferase</keyword>
<dbReference type="Proteomes" id="UP000315439">
    <property type="component" value="Unassembled WGS sequence"/>
</dbReference>
<feature type="domain" description="Methyltransferase" evidence="1">
    <location>
        <begin position="46"/>
        <end position="176"/>
    </location>
</feature>
<gene>
    <name evidence="2" type="ORF">FLL46_17045</name>
</gene>
<dbReference type="Gene3D" id="3.40.50.150">
    <property type="entry name" value="Vaccinia Virus protein VP39"/>
    <property type="match status" value="1"/>
</dbReference>
<organism evidence="2 3">
    <name type="scientific">Aliikangiella coralliicola</name>
    <dbReference type="NCBI Taxonomy" id="2592383"/>
    <lineage>
        <taxon>Bacteria</taxon>
        <taxon>Pseudomonadati</taxon>
        <taxon>Pseudomonadota</taxon>
        <taxon>Gammaproteobacteria</taxon>
        <taxon>Oceanospirillales</taxon>
        <taxon>Pleioneaceae</taxon>
        <taxon>Aliikangiella</taxon>
    </lineage>
</organism>
<dbReference type="InterPro" id="IPR025714">
    <property type="entry name" value="Methyltranfer_dom"/>
</dbReference>
<keyword evidence="2" id="KW-0808">Transferase</keyword>
<evidence type="ECO:0000313" key="3">
    <source>
        <dbReference type="Proteomes" id="UP000315439"/>
    </source>
</evidence>
<dbReference type="InterPro" id="IPR029063">
    <property type="entry name" value="SAM-dependent_MTases_sf"/>
</dbReference>
<proteinExistence type="predicted"/>